<evidence type="ECO:0000313" key="1">
    <source>
        <dbReference type="EMBL" id="KAE9097084.1"/>
    </source>
</evidence>
<evidence type="ECO:0000313" key="2">
    <source>
        <dbReference type="Proteomes" id="UP000441208"/>
    </source>
</evidence>
<dbReference type="EMBL" id="QXFZ01001094">
    <property type="protein sequence ID" value="KAE9097084.1"/>
    <property type="molecule type" value="Genomic_DNA"/>
</dbReference>
<reference evidence="1 2" key="1">
    <citation type="submission" date="2018-08" db="EMBL/GenBank/DDBJ databases">
        <title>Genomic investigation of the strawberry pathogen Phytophthora fragariae indicates pathogenicity is determined by transcriptional variation in three key races.</title>
        <authorList>
            <person name="Adams T.M."/>
            <person name="Armitage A.D."/>
            <person name="Sobczyk M.K."/>
            <person name="Bates H.J."/>
            <person name="Dunwell J.M."/>
            <person name="Nellist C.F."/>
            <person name="Harrison R.J."/>
        </authorList>
    </citation>
    <scope>NUCLEOTIDE SEQUENCE [LARGE SCALE GENOMIC DNA]</scope>
    <source>
        <strain evidence="1 2">NOV-71</strain>
    </source>
</reference>
<gene>
    <name evidence="1" type="ORF">PF007_g16741</name>
</gene>
<protein>
    <recommendedName>
        <fullName evidence="3">START domain-containing protein</fullName>
    </recommendedName>
</protein>
<comment type="caution">
    <text evidence="1">The sequence shown here is derived from an EMBL/GenBank/DDBJ whole genome shotgun (WGS) entry which is preliminary data.</text>
</comment>
<dbReference type="AlphaFoldDB" id="A0A6A3RHP7"/>
<evidence type="ECO:0008006" key="3">
    <source>
        <dbReference type="Google" id="ProtNLM"/>
    </source>
</evidence>
<dbReference type="Proteomes" id="UP000441208">
    <property type="component" value="Unassembled WGS sequence"/>
</dbReference>
<sequence>MPYAVLRLHCEPRNKLKRDPEQGARTHPLSLSVRFRHVGRTELPAVGLLPRGAQTSTSVPVEMLSVSSPRSSSSQSSQWVAPPAASWTSEEINMIQEMFLSDEKAIQIRDISISGGKLSVAEDPLAVSVEQCAATSMLLSPIGADNDFLQQFMVDEKDAMAAFFVEAIDPFKNVPDSNASHEPAVNSAATGPSDGRPVEHVLAKLRAKVDGLSRLYYSRCMDVSSADDSSINKVKLVLAIERLQRVIQGLSHENAQLKTDTTSCSQRSELLLQGSSDDTSELKQLSHSIDESVCTAAVEEGMHLALNCSMDGEVLKDYQDEHGWGYKSVVSQDGVFTYSLTKSYPKEVNMHDVMQKTWANVTSSDSFSCIYYGSIKAQLVKEIGKETVIMYDMTNHDATRVDRVLAVLFRKKLPNGYLLGARSINMRPAGASDQTNVRWMDCTTWQRYECNADGGFSVTSGGQLSYPSRADIDFMAVEILCLHLRWENRVVGAQLTM</sequence>
<name>A0A6A3RHP7_9STRA</name>
<organism evidence="1 2">
    <name type="scientific">Phytophthora fragariae</name>
    <dbReference type="NCBI Taxonomy" id="53985"/>
    <lineage>
        <taxon>Eukaryota</taxon>
        <taxon>Sar</taxon>
        <taxon>Stramenopiles</taxon>
        <taxon>Oomycota</taxon>
        <taxon>Peronosporomycetes</taxon>
        <taxon>Peronosporales</taxon>
        <taxon>Peronosporaceae</taxon>
        <taxon>Phytophthora</taxon>
    </lineage>
</organism>
<proteinExistence type="predicted"/>
<accession>A0A6A3RHP7</accession>